<evidence type="ECO:0000256" key="1">
    <source>
        <dbReference type="ARBA" id="ARBA00011028"/>
    </source>
</evidence>
<dbReference type="Proteomes" id="UP000034727">
    <property type="component" value="Unassembled WGS sequence"/>
</dbReference>
<dbReference type="GO" id="GO:0007155">
    <property type="term" value="P:cell adhesion"/>
    <property type="evidence" value="ECO:0007669"/>
    <property type="project" value="InterPro"/>
</dbReference>
<keyword evidence="3" id="KW-0732">Signal</keyword>
<dbReference type="InterPro" id="IPR006127">
    <property type="entry name" value="ZnuA-like"/>
</dbReference>
<dbReference type="PRINTS" id="PR00691">
    <property type="entry name" value="ADHESINB"/>
</dbReference>
<dbReference type="PANTHER" id="PTHR42953">
    <property type="entry name" value="HIGH-AFFINITY ZINC UPTAKE SYSTEM PROTEIN ZNUA-RELATED"/>
    <property type="match status" value="1"/>
</dbReference>
<evidence type="ECO:0000256" key="2">
    <source>
        <dbReference type="ARBA" id="ARBA00022448"/>
    </source>
</evidence>
<reference evidence="5 6" key="1">
    <citation type="journal article" date="2015" name="Nature">
        <title>rRNA introns, odd ribosomes, and small enigmatic genomes across a large radiation of phyla.</title>
        <authorList>
            <person name="Brown C.T."/>
            <person name="Hug L.A."/>
            <person name="Thomas B.C."/>
            <person name="Sharon I."/>
            <person name="Castelle C.J."/>
            <person name="Singh A."/>
            <person name="Wilkins M.J."/>
            <person name="Williams K.H."/>
            <person name="Banfield J.F."/>
        </authorList>
    </citation>
    <scope>NUCLEOTIDE SEQUENCE [LARGE SCALE GENOMIC DNA]</scope>
</reference>
<dbReference type="InterPro" id="IPR006129">
    <property type="entry name" value="AdhesinB"/>
</dbReference>
<accession>A0A0G1R4A9</accession>
<dbReference type="InterPro" id="IPR006128">
    <property type="entry name" value="Lipoprotein_PsaA-like"/>
</dbReference>
<name>A0A0G1R4A9_9BACT</name>
<evidence type="ECO:0000256" key="4">
    <source>
        <dbReference type="RuleBase" id="RU003512"/>
    </source>
</evidence>
<dbReference type="AlphaFoldDB" id="A0A0G1R4A9"/>
<dbReference type="SUPFAM" id="SSF53807">
    <property type="entry name" value="Helical backbone' metal receptor"/>
    <property type="match status" value="1"/>
</dbReference>
<evidence type="ECO:0000313" key="5">
    <source>
        <dbReference type="EMBL" id="KKU15685.1"/>
    </source>
</evidence>
<evidence type="ECO:0000256" key="3">
    <source>
        <dbReference type="ARBA" id="ARBA00022729"/>
    </source>
</evidence>
<gene>
    <name evidence="5" type="ORF">UX22_C0004G0006</name>
</gene>
<dbReference type="Pfam" id="PF01297">
    <property type="entry name" value="ZnuA"/>
    <property type="match status" value="1"/>
</dbReference>
<dbReference type="PANTHER" id="PTHR42953:SF3">
    <property type="entry name" value="HIGH-AFFINITY ZINC UPTAKE SYSTEM PROTEIN ZNUA"/>
    <property type="match status" value="1"/>
</dbReference>
<keyword evidence="2 4" id="KW-0813">Transport</keyword>
<dbReference type="PRINTS" id="PR00690">
    <property type="entry name" value="ADHESNFAMILY"/>
</dbReference>
<dbReference type="Gene3D" id="3.40.50.1980">
    <property type="entry name" value="Nitrogenase molybdenum iron protein domain"/>
    <property type="match status" value="2"/>
</dbReference>
<dbReference type="GO" id="GO:0046872">
    <property type="term" value="F:metal ion binding"/>
    <property type="evidence" value="ECO:0007669"/>
    <property type="project" value="InterPro"/>
</dbReference>
<organism evidence="5 6">
    <name type="scientific">Candidatus Jorgensenbacteria bacterium GW2011_GWA2_45_9</name>
    <dbReference type="NCBI Taxonomy" id="1618663"/>
    <lineage>
        <taxon>Bacteria</taxon>
        <taxon>Candidatus Joergenseniibacteriota</taxon>
    </lineage>
</organism>
<dbReference type="EMBL" id="LCLJ01000004">
    <property type="protein sequence ID" value="KKU15685.1"/>
    <property type="molecule type" value="Genomic_DNA"/>
</dbReference>
<dbReference type="PATRIC" id="fig|1618663.3.peg.123"/>
<comment type="similarity">
    <text evidence="1 4">Belongs to the bacterial solute-binding protein 9 family.</text>
</comment>
<proteinExistence type="inferred from homology"/>
<comment type="caution">
    <text evidence="5">The sequence shown here is derived from an EMBL/GenBank/DDBJ whole genome shotgun (WGS) entry which is preliminary data.</text>
</comment>
<sequence>MKKVFVIFVLAAVIFAVVVLAFKNRFAAPDMNPDKIRVVTTLFPLYDFAKNIGGGMADVRLLLPPGVESHHFEPSPNDMAAINSADIFVYTGKFMEPWAEDIINGMSNAKTLIVDSSDGTVLIPSVFHDADEPAGSFDPHIWLDFDNARIMARNIAAAFKNKDGANSDFYDKNLSDYQNVLTLFDEKYRTALAGCAAKEIIYGGHYAFGYPAKRYALEYTAAQGLSPDSEPSAGDMVDLVKQIKDNNIKYIFYEELASPSIAETLSRETGAKMLLLSAAHNVSKSDFESGISFLAIMENNLKNLKVGLECDE</sequence>
<dbReference type="GO" id="GO:0030001">
    <property type="term" value="P:metal ion transport"/>
    <property type="evidence" value="ECO:0007669"/>
    <property type="project" value="InterPro"/>
</dbReference>
<protein>
    <submittedName>
        <fullName evidence="5">Periplasmic solute binding protein</fullName>
    </submittedName>
</protein>
<dbReference type="InterPro" id="IPR050492">
    <property type="entry name" value="Bact_metal-bind_prot9"/>
</dbReference>
<evidence type="ECO:0000313" key="6">
    <source>
        <dbReference type="Proteomes" id="UP000034727"/>
    </source>
</evidence>